<dbReference type="InterPro" id="IPR038770">
    <property type="entry name" value="Na+/solute_symporter_sf"/>
</dbReference>
<dbReference type="InterPro" id="IPR002657">
    <property type="entry name" value="BilAc:Na_symport/Acr3"/>
</dbReference>
<evidence type="ECO:0000256" key="6">
    <source>
        <dbReference type="ARBA" id="ARBA00022989"/>
    </source>
</evidence>
<dbReference type="Proteomes" id="UP000599024">
    <property type="component" value="Unassembled WGS sequence"/>
</dbReference>
<feature type="transmembrane region" description="Helical" evidence="8">
    <location>
        <begin position="12"/>
        <end position="29"/>
    </location>
</feature>
<dbReference type="InterPro" id="IPR004706">
    <property type="entry name" value="Arsenical-R_Acr3"/>
</dbReference>
<evidence type="ECO:0000256" key="2">
    <source>
        <dbReference type="ARBA" id="ARBA00010110"/>
    </source>
</evidence>
<dbReference type="Gene3D" id="1.20.1530.20">
    <property type="match status" value="1"/>
</dbReference>
<feature type="transmembrane region" description="Helical" evidence="8">
    <location>
        <begin position="41"/>
        <end position="59"/>
    </location>
</feature>
<protein>
    <submittedName>
        <fullName evidence="9">Arsenic resistance protein</fullName>
    </submittedName>
</protein>
<dbReference type="PANTHER" id="PTHR43057">
    <property type="entry name" value="ARSENITE EFFLUX TRANSPORTER"/>
    <property type="match status" value="1"/>
</dbReference>
<evidence type="ECO:0000256" key="3">
    <source>
        <dbReference type="ARBA" id="ARBA00022448"/>
    </source>
</evidence>
<evidence type="ECO:0000313" key="10">
    <source>
        <dbReference type="Proteomes" id="UP000599024"/>
    </source>
</evidence>
<feature type="transmembrane region" description="Helical" evidence="8">
    <location>
        <begin position="162"/>
        <end position="183"/>
    </location>
</feature>
<feature type="transmembrane region" description="Helical" evidence="8">
    <location>
        <begin position="295"/>
        <end position="314"/>
    </location>
</feature>
<sequence length="329" mass="36120">MWKFLISINKKLVWAIPVMMVVGYFFGTNVDQVTVKSLKQLIVPFTFLMVYPMMVTLNIKHLLDGIKNVKLQLLAQVINFCLIPFLAYALGLYFFPDNHYMALGLLLASLLPTSGMTISWTGFAKGNMGAAINMTVIGLTLGSIATPFYVQALMGAKVDMDVVLVIKQIVYIVFIPMALGYVTRTTIVKRVGLPEFKKTWAPRFPSLSTIGVLGIVFVAIALKAEQLSQNPAILWKIFQPLLIIYVLNYGLSTILGRILFKRGDAIALVYGTVMRNLSIALAISINAFGDKGADAALVIAVAYIVQVQSAAWYVKLTNALFGPPEQGKA</sequence>
<accession>A0A8J6TD52</accession>
<reference evidence="9 10" key="1">
    <citation type="submission" date="2020-08" db="EMBL/GenBank/DDBJ databases">
        <title>Bridging the membrane lipid divide: bacteria of the FCB group superphylum have the potential to synthesize archaeal ether lipids.</title>
        <authorList>
            <person name="Villanueva L."/>
            <person name="Von Meijenfeldt F.A.B."/>
            <person name="Westbye A.B."/>
            <person name="Yadav S."/>
            <person name="Hopmans E.C."/>
            <person name="Dutilh B.E."/>
            <person name="Sinninghe Damste J.S."/>
        </authorList>
    </citation>
    <scope>NUCLEOTIDE SEQUENCE [LARGE SCALE GENOMIC DNA]</scope>
    <source>
        <strain evidence="9">NIOZ-UU81</strain>
    </source>
</reference>
<dbReference type="PANTHER" id="PTHR43057:SF1">
    <property type="entry name" value="ARSENICAL-RESISTANCE PROTEIN 3"/>
    <property type="match status" value="1"/>
</dbReference>
<name>A0A8J6TD52_9BACT</name>
<comment type="similarity">
    <text evidence="2">Belongs to the arsenical resistance-3 (ACR3) (TC 2.A.59) family.</text>
</comment>
<keyword evidence="5 8" id="KW-0812">Transmembrane</keyword>
<organism evidence="9 10">
    <name type="scientific">Candidatus Desulfatifera sulfidica</name>
    <dbReference type="NCBI Taxonomy" id="2841691"/>
    <lineage>
        <taxon>Bacteria</taxon>
        <taxon>Pseudomonadati</taxon>
        <taxon>Thermodesulfobacteriota</taxon>
        <taxon>Desulfobulbia</taxon>
        <taxon>Desulfobulbales</taxon>
        <taxon>Desulfobulbaceae</taxon>
        <taxon>Candidatus Desulfatifera</taxon>
    </lineage>
</organism>
<evidence type="ECO:0000256" key="1">
    <source>
        <dbReference type="ARBA" id="ARBA00004651"/>
    </source>
</evidence>
<feature type="transmembrane region" description="Helical" evidence="8">
    <location>
        <begin position="267"/>
        <end position="289"/>
    </location>
</feature>
<proteinExistence type="inferred from homology"/>
<evidence type="ECO:0000313" key="9">
    <source>
        <dbReference type="EMBL" id="MBC8207952.1"/>
    </source>
</evidence>
<evidence type="ECO:0000256" key="8">
    <source>
        <dbReference type="SAM" id="Phobius"/>
    </source>
</evidence>
<keyword evidence="4" id="KW-1003">Cell membrane</keyword>
<feature type="transmembrane region" description="Helical" evidence="8">
    <location>
        <begin position="71"/>
        <end position="95"/>
    </location>
</feature>
<dbReference type="GO" id="GO:0015104">
    <property type="term" value="F:antimonite transmembrane transporter activity"/>
    <property type="evidence" value="ECO:0007669"/>
    <property type="project" value="TreeGrafter"/>
</dbReference>
<gene>
    <name evidence="9" type="ORF">H8E79_02145</name>
</gene>
<keyword evidence="3" id="KW-0813">Transport</keyword>
<feature type="transmembrane region" description="Helical" evidence="8">
    <location>
        <begin position="130"/>
        <end position="150"/>
    </location>
</feature>
<feature type="transmembrane region" description="Helical" evidence="8">
    <location>
        <begin position="242"/>
        <end position="260"/>
    </location>
</feature>
<keyword evidence="6 8" id="KW-1133">Transmembrane helix</keyword>
<comment type="subcellular location">
    <subcellularLocation>
        <location evidence="1">Cell membrane</location>
        <topology evidence="1">Multi-pass membrane protein</topology>
    </subcellularLocation>
</comment>
<comment type="caution">
    <text evidence="9">The sequence shown here is derived from an EMBL/GenBank/DDBJ whole genome shotgun (WGS) entry which is preliminary data.</text>
</comment>
<dbReference type="GO" id="GO:0005886">
    <property type="term" value="C:plasma membrane"/>
    <property type="evidence" value="ECO:0007669"/>
    <property type="project" value="UniProtKB-SubCell"/>
</dbReference>
<dbReference type="GO" id="GO:0015105">
    <property type="term" value="F:arsenite transmembrane transporter activity"/>
    <property type="evidence" value="ECO:0007669"/>
    <property type="project" value="TreeGrafter"/>
</dbReference>
<dbReference type="AlphaFoldDB" id="A0A8J6TD52"/>
<dbReference type="Pfam" id="PF01758">
    <property type="entry name" value="SBF"/>
    <property type="match status" value="1"/>
</dbReference>
<feature type="transmembrane region" description="Helical" evidence="8">
    <location>
        <begin position="204"/>
        <end position="222"/>
    </location>
</feature>
<evidence type="ECO:0000256" key="5">
    <source>
        <dbReference type="ARBA" id="ARBA00022692"/>
    </source>
</evidence>
<dbReference type="GO" id="GO:0015297">
    <property type="term" value="F:antiporter activity"/>
    <property type="evidence" value="ECO:0007669"/>
    <property type="project" value="InterPro"/>
</dbReference>
<evidence type="ECO:0000256" key="7">
    <source>
        <dbReference type="ARBA" id="ARBA00023136"/>
    </source>
</evidence>
<keyword evidence="7 8" id="KW-0472">Membrane</keyword>
<feature type="transmembrane region" description="Helical" evidence="8">
    <location>
        <begin position="101"/>
        <end position="123"/>
    </location>
</feature>
<evidence type="ECO:0000256" key="4">
    <source>
        <dbReference type="ARBA" id="ARBA00022475"/>
    </source>
</evidence>
<dbReference type="EMBL" id="JACNLK010000024">
    <property type="protein sequence ID" value="MBC8207952.1"/>
    <property type="molecule type" value="Genomic_DNA"/>
</dbReference>